<dbReference type="AlphaFoldDB" id="A0AAV7WMJ2"/>
<feature type="compositionally biased region" description="Polar residues" evidence="1">
    <location>
        <begin position="133"/>
        <end position="143"/>
    </location>
</feature>
<evidence type="ECO:0000313" key="3">
    <source>
        <dbReference type="Proteomes" id="UP001066276"/>
    </source>
</evidence>
<feature type="region of interest" description="Disordered" evidence="1">
    <location>
        <begin position="119"/>
        <end position="143"/>
    </location>
</feature>
<protein>
    <submittedName>
        <fullName evidence="2">Uncharacterized protein</fullName>
    </submittedName>
</protein>
<evidence type="ECO:0000313" key="2">
    <source>
        <dbReference type="EMBL" id="KAJ1215195.1"/>
    </source>
</evidence>
<gene>
    <name evidence="2" type="ORF">NDU88_002804</name>
</gene>
<evidence type="ECO:0000256" key="1">
    <source>
        <dbReference type="SAM" id="MobiDB-lite"/>
    </source>
</evidence>
<name>A0AAV7WMJ2_PLEWA</name>
<accession>A0AAV7WMJ2</accession>
<dbReference type="Proteomes" id="UP001066276">
    <property type="component" value="Chromosome 1_1"/>
</dbReference>
<comment type="caution">
    <text evidence="2">The sequence shown here is derived from an EMBL/GenBank/DDBJ whole genome shotgun (WGS) entry which is preliminary data.</text>
</comment>
<keyword evidence="3" id="KW-1185">Reference proteome</keyword>
<reference evidence="2" key="1">
    <citation type="journal article" date="2022" name="bioRxiv">
        <title>Sequencing and chromosome-scale assembly of the giantPleurodeles waltlgenome.</title>
        <authorList>
            <person name="Brown T."/>
            <person name="Elewa A."/>
            <person name="Iarovenko S."/>
            <person name="Subramanian E."/>
            <person name="Araus A.J."/>
            <person name="Petzold A."/>
            <person name="Susuki M."/>
            <person name="Suzuki K.-i.T."/>
            <person name="Hayashi T."/>
            <person name="Toyoda A."/>
            <person name="Oliveira C."/>
            <person name="Osipova E."/>
            <person name="Leigh N.D."/>
            <person name="Simon A."/>
            <person name="Yun M.H."/>
        </authorList>
    </citation>
    <scope>NUCLEOTIDE SEQUENCE</scope>
    <source>
        <strain evidence="2">20211129_DDA</strain>
        <tissue evidence="2">Liver</tissue>
    </source>
</reference>
<sequence>MMGRGVEGESSVELFWSGVVQCFVVYDVAMAGDVQDEACKGVLDALQPLLEFGRGFCVEGIAVIQFVAYEGLGDSSSGFGNVSERGHVNVEEGRAEGRTLGYAADNSGGLRAEWVEEDSLGSVGEKGGDPVQGSVTDSSIAEA</sequence>
<dbReference type="EMBL" id="JANPWB010000001">
    <property type="protein sequence ID" value="KAJ1215195.1"/>
    <property type="molecule type" value="Genomic_DNA"/>
</dbReference>
<proteinExistence type="predicted"/>
<organism evidence="2 3">
    <name type="scientific">Pleurodeles waltl</name>
    <name type="common">Iberian ribbed newt</name>
    <dbReference type="NCBI Taxonomy" id="8319"/>
    <lineage>
        <taxon>Eukaryota</taxon>
        <taxon>Metazoa</taxon>
        <taxon>Chordata</taxon>
        <taxon>Craniata</taxon>
        <taxon>Vertebrata</taxon>
        <taxon>Euteleostomi</taxon>
        <taxon>Amphibia</taxon>
        <taxon>Batrachia</taxon>
        <taxon>Caudata</taxon>
        <taxon>Salamandroidea</taxon>
        <taxon>Salamandridae</taxon>
        <taxon>Pleurodelinae</taxon>
        <taxon>Pleurodeles</taxon>
    </lineage>
</organism>